<dbReference type="Proteomes" id="UP000283734">
    <property type="component" value="Unassembled WGS sequence"/>
</dbReference>
<dbReference type="InterPro" id="IPR051052">
    <property type="entry name" value="Diverse_substrate_MTase"/>
</dbReference>
<keyword evidence="2 5" id="KW-0489">Methyltransferase</keyword>
<organism evidence="5 6">
    <name type="scientific">Alcanivorax profundi</name>
    <dbReference type="NCBI Taxonomy" id="2338368"/>
    <lineage>
        <taxon>Bacteria</taxon>
        <taxon>Pseudomonadati</taxon>
        <taxon>Pseudomonadota</taxon>
        <taxon>Gammaproteobacteria</taxon>
        <taxon>Oceanospirillales</taxon>
        <taxon>Alcanivoracaceae</taxon>
        <taxon>Alcanivorax</taxon>
    </lineage>
</organism>
<dbReference type="SUPFAM" id="SSF53335">
    <property type="entry name" value="S-adenosyl-L-methionine-dependent methyltransferases"/>
    <property type="match status" value="1"/>
</dbReference>
<name>A0A418Y1N3_9GAMM</name>
<dbReference type="GO" id="GO:0008757">
    <property type="term" value="F:S-adenosylmethionine-dependent methyltransferase activity"/>
    <property type="evidence" value="ECO:0007669"/>
    <property type="project" value="InterPro"/>
</dbReference>
<evidence type="ECO:0000256" key="3">
    <source>
        <dbReference type="ARBA" id="ARBA00022679"/>
    </source>
</evidence>
<evidence type="ECO:0000256" key="1">
    <source>
        <dbReference type="ARBA" id="ARBA00008361"/>
    </source>
</evidence>
<evidence type="ECO:0000256" key="2">
    <source>
        <dbReference type="ARBA" id="ARBA00022603"/>
    </source>
</evidence>
<evidence type="ECO:0000313" key="6">
    <source>
        <dbReference type="Proteomes" id="UP000283734"/>
    </source>
</evidence>
<dbReference type="InterPro" id="IPR013216">
    <property type="entry name" value="Methyltransf_11"/>
</dbReference>
<sequence length="243" mass="27332">MTDPLFQRGIQYQQYRPTYPPSLFQWLANCCRDASQARALDLGCGTGQAARALEPHFKRVIGADISLKQLQAAPASKTHFLACQAHQLPLAANSVALITVAQAFHWFEQEGFFTEAERCLRPGGVLALISYGLCEVEGLGALIRDFHDSLLARWWPAERTRVVSGYAGTEHHWPALPFPDDAITRQWSATDMLGYLDTWSALVNARKAGEDPLGEFRETLLTAWGEQQRTVRWPLRVKAWRKP</sequence>
<reference evidence="5 6" key="1">
    <citation type="submission" date="2018-09" db="EMBL/GenBank/DDBJ databases">
        <title>Alcanivorax profundi sp. nov., isolated from 1000 m-depth seawater of the Mariana Trench.</title>
        <authorList>
            <person name="Liu J."/>
        </authorList>
    </citation>
    <scope>NUCLEOTIDE SEQUENCE [LARGE SCALE GENOMIC DNA]</scope>
    <source>
        <strain evidence="5 6">MTEO17</strain>
    </source>
</reference>
<dbReference type="InterPro" id="IPR029063">
    <property type="entry name" value="SAM-dependent_MTases_sf"/>
</dbReference>
<proteinExistence type="inferred from homology"/>
<accession>A0A418Y1N3</accession>
<keyword evidence="6" id="KW-1185">Reference proteome</keyword>
<evidence type="ECO:0000313" key="5">
    <source>
        <dbReference type="EMBL" id="RJG19433.1"/>
    </source>
</evidence>
<dbReference type="Pfam" id="PF08241">
    <property type="entry name" value="Methyltransf_11"/>
    <property type="match status" value="1"/>
</dbReference>
<dbReference type="Gene3D" id="3.40.50.150">
    <property type="entry name" value="Vaccinia Virus protein VP39"/>
    <property type="match status" value="1"/>
</dbReference>
<dbReference type="PANTHER" id="PTHR44942:SF4">
    <property type="entry name" value="METHYLTRANSFERASE TYPE 11 DOMAIN-CONTAINING PROTEIN"/>
    <property type="match status" value="1"/>
</dbReference>
<comment type="caution">
    <text evidence="5">The sequence shown here is derived from an EMBL/GenBank/DDBJ whole genome shotgun (WGS) entry which is preliminary data.</text>
</comment>
<evidence type="ECO:0000259" key="4">
    <source>
        <dbReference type="Pfam" id="PF08241"/>
    </source>
</evidence>
<dbReference type="EMBL" id="QYYA01000001">
    <property type="protein sequence ID" value="RJG19433.1"/>
    <property type="molecule type" value="Genomic_DNA"/>
</dbReference>
<dbReference type="PANTHER" id="PTHR44942">
    <property type="entry name" value="METHYLTRANSF_11 DOMAIN-CONTAINING PROTEIN"/>
    <property type="match status" value="1"/>
</dbReference>
<dbReference type="GO" id="GO:0032259">
    <property type="term" value="P:methylation"/>
    <property type="evidence" value="ECO:0007669"/>
    <property type="project" value="UniProtKB-KW"/>
</dbReference>
<dbReference type="OrthoDB" id="9797252at2"/>
<protein>
    <submittedName>
        <fullName evidence="5">Methyltransferase domain-containing protein</fullName>
    </submittedName>
</protein>
<feature type="domain" description="Methyltransferase type 11" evidence="4">
    <location>
        <begin position="40"/>
        <end position="127"/>
    </location>
</feature>
<keyword evidence="3 5" id="KW-0808">Transferase</keyword>
<dbReference type="RefSeq" id="WP_022986394.1">
    <property type="nucleotide sequence ID" value="NZ_CAXGPP010000047.1"/>
</dbReference>
<comment type="similarity">
    <text evidence="1">Belongs to the methyltransferase superfamily.</text>
</comment>
<dbReference type="AlphaFoldDB" id="A0A418Y1N3"/>
<gene>
    <name evidence="5" type="ORF">D4A39_00775</name>
</gene>
<dbReference type="CDD" id="cd02440">
    <property type="entry name" value="AdoMet_MTases"/>
    <property type="match status" value="1"/>
</dbReference>